<dbReference type="RefSeq" id="WP_233054678.1">
    <property type="nucleotide sequence ID" value="NZ_JAIMJA010000027.1"/>
</dbReference>
<reference evidence="1 2" key="1">
    <citation type="journal article" date="2022" name="Environ. Microbiol. Rep.">
        <title>Eco-phylogenetic analyses reveal divergent evolution of vitamin B12 metabolism in the marine bacterial family 'Psychromonadaceae'.</title>
        <authorList>
            <person name="Jin X."/>
            <person name="Yang Y."/>
            <person name="Cao H."/>
            <person name="Gao B."/>
            <person name="Zhao Z."/>
        </authorList>
    </citation>
    <scope>NUCLEOTIDE SEQUENCE [LARGE SCALE GENOMIC DNA]</scope>
    <source>
        <strain evidence="1 2">MKS20</strain>
    </source>
</reference>
<protein>
    <recommendedName>
        <fullName evidence="3">PQQ-binding-like beta-propeller repeat protein</fullName>
    </recommendedName>
</protein>
<gene>
    <name evidence="1" type="ORF">K6Y31_19290</name>
</gene>
<dbReference type="Gene3D" id="2.130.10.10">
    <property type="entry name" value="YVTN repeat-like/Quinoprotein amine dehydrogenase"/>
    <property type="match status" value="1"/>
</dbReference>
<keyword evidence="2" id="KW-1185">Reference proteome</keyword>
<proteinExistence type="predicted"/>
<organism evidence="1 2">
    <name type="scientific">Motilimonas cestriensis</name>
    <dbReference type="NCBI Taxonomy" id="2742685"/>
    <lineage>
        <taxon>Bacteria</taxon>
        <taxon>Pseudomonadati</taxon>
        <taxon>Pseudomonadota</taxon>
        <taxon>Gammaproteobacteria</taxon>
        <taxon>Alteromonadales</taxon>
        <taxon>Alteromonadales genera incertae sedis</taxon>
        <taxon>Motilimonas</taxon>
    </lineage>
</organism>
<dbReference type="InterPro" id="IPR015943">
    <property type="entry name" value="WD40/YVTN_repeat-like_dom_sf"/>
</dbReference>
<evidence type="ECO:0000313" key="1">
    <source>
        <dbReference type="EMBL" id="MCE2596923.1"/>
    </source>
</evidence>
<dbReference type="Proteomes" id="UP001201273">
    <property type="component" value="Unassembled WGS sequence"/>
</dbReference>
<name>A0ABS8WED4_9GAMM</name>
<evidence type="ECO:0000313" key="2">
    <source>
        <dbReference type="Proteomes" id="UP001201273"/>
    </source>
</evidence>
<dbReference type="EMBL" id="JAIMJA010000027">
    <property type="protein sequence ID" value="MCE2596923.1"/>
    <property type="molecule type" value="Genomic_DNA"/>
</dbReference>
<sequence>MKKMIACYMGEINSERYSDFFAMYNAATFDFIDSYNSEQGKRVGNVDKNLINIKLDNERYLTWFNRIENKSDSFQLPENVVGQIVVSTKYIIFSYQEDTERFFVYNLASREKVAEIKCGNVFFSFANEQFCIAERDDDKSLMKIDLLTGTVLWQADVGNFTFRTFSEKSNCIITERNKSWIALDVNTGKEVTRLELTDTLGPDFFSNYIHTFSEAGHHWLWNIDTLELVEFDVAAYSSSYRYQHLLFDNATKLLVFEELEKGCNGWVYLYEVPSGKALGKARLLDQSLAFTHSWTCLNGRIYCRARTHAEFSARLLSFALSELDGTALTVTEEEQNVVQTHHHLLKSSYDIQLSFPLPARFDTALRHLTERLWAILDAWHEKQERREDRRFSNKLTLNLSGLELNDEQRSIFDKMITYFVACFKVRDAPEYQPEKQLYTFKLKRGGNRWS</sequence>
<dbReference type="SUPFAM" id="SSF50998">
    <property type="entry name" value="Quinoprotein alcohol dehydrogenase-like"/>
    <property type="match status" value="1"/>
</dbReference>
<dbReference type="InterPro" id="IPR011047">
    <property type="entry name" value="Quinoprotein_ADH-like_sf"/>
</dbReference>
<evidence type="ECO:0008006" key="3">
    <source>
        <dbReference type="Google" id="ProtNLM"/>
    </source>
</evidence>
<accession>A0ABS8WED4</accession>
<comment type="caution">
    <text evidence="1">The sequence shown here is derived from an EMBL/GenBank/DDBJ whole genome shotgun (WGS) entry which is preliminary data.</text>
</comment>